<protein>
    <submittedName>
        <fullName evidence="2">Uncharacterized protein</fullName>
    </submittedName>
</protein>
<dbReference type="PANTHER" id="PTHR36409">
    <property type="entry name" value="EXPRESSED PROTEIN"/>
    <property type="match status" value="1"/>
</dbReference>
<gene>
    <name evidence="2" type="ORF">AXG93_1028s1030</name>
</gene>
<dbReference type="EMBL" id="LVLJ01001457">
    <property type="protein sequence ID" value="OAE29462.1"/>
    <property type="molecule type" value="Genomic_DNA"/>
</dbReference>
<evidence type="ECO:0000313" key="3">
    <source>
        <dbReference type="Proteomes" id="UP000077202"/>
    </source>
</evidence>
<reference evidence="2" key="1">
    <citation type="submission" date="2016-03" db="EMBL/GenBank/DDBJ databases">
        <title>Mechanisms controlling the formation of the plant cell surface in tip-growing cells are functionally conserved among land plants.</title>
        <authorList>
            <person name="Honkanen S."/>
            <person name="Jones V.A."/>
            <person name="Morieri G."/>
            <person name="Champion C."/>
            <person name="Hetherington A.J."/>
            <person name="Kelly S."/>
            <person name="Saint-Marcoux D."/>
            <person name="Proust H."/>
            <person name="Prescott H."/>
            <person name="Dolan L."/>
        </authorList>
    </citation>
    <scope>NUCLEOTIDE SEQUENCE [LARGE SCALE GENOMIC DNA]</scope>
    <source>
        <tissue evidence="2">Whole gametophyte</tissue>
    </source>
</reference>
<dbReference type="Proteomes" id="UP000077202">
    <property type="component" value="Unassembled WGS sequence"/>
</dbReference>
<sequence length="204" mass="22669">MLGKRMSSAMCINLILWVQSLTSESVVLTFLWQEELGHKIIGVEELSLKLLQRLMYAGRVMESSAAHLKSVHALQVEVTDMKRTLTETISNYEKLCQKVETMGLHKRNIKPMSISSQSQFGSQDSPIPELFGSIYPRPDVGLSGLKDLCWCGFGTTRYSTRSRVGVAPGSEELELGTGRCAERAVVVVQYGVDEGRQPTICRTL</sequence>
<accession>A0A176WAK5</accession>
<organism evidence="2 3">
    <name type="scientific">Marchantia polymorpha subsp. ruderalis</name>
    <dbReference type="NCBI Taxonomy" id="1480154"/>
    <lineage>
        <taxon>Eukaryota</taxon>
        <taxon>Viridiplantae</taxon>
        <taxon>Streptophyta</taxon>
        <taxon>Embryophyta</taxon>
        <taxon>Marchantiophyta</taxon>
        <taxon>Marchantiopsida</taxon>
        <taxon>Marchantiidae</taxon>
        <taxon>Marchantiales</taxon>
        <taxon>Marchantiaceae</taxon>
        <taxon>Marchantia</taxon>
    </lineage>
</organism>
<evidence type="ECO:0000256" key="1">
    <source>
        <dbReference type="SAM" id="SignalP"/>
    </source>
</evidence>
<keyword evidence="3" id="KW-1185">Reference proteome</keyword>
<comment type="caution">
    <text evidence="2">The sequence shown here is derived from an EMBL/GenBank/DDBJ whole genome shotgun (WGS) entry which is preliminary data.</text>
</comment>
<feature type="chain" id="PRO_5008052403" evidence="1">
    <location>
        <begin position="23"/>
        <end position="204"/>
    </location>
</feature>
<dbReference type="PANTHER" id="PTHR36409:SF1">
    <property type="entry name" value="BLOC-1-RELATED COMPLEX SUBUNIT 5"/>
    <property type="match status" value="1"/>
</dbReference>
<feature type="signal peptide" evidence="1">
    <location>
        <begin position="1"/>
        <end position="22"/>
    </location>
</feature>
<keyword evidence="1" id="KW-0732">Signal</keyword>
<evidence type="ECO:0000313" key="2">
    <source>
        <dbReference type="EMBL" id="OAE29462.1"/>
    </source>
</evidence>
<dbReference type="AlphaFoldDB" id="A0A176WAK5"/>
<proteinExistence type="predicted"/>
<name>A0A176WAK5_MARPO</name>